<evidence type="ECO:0000259" key="4">
    <source>
        <dbReference type="Pfam" id="PF13229"/>
    </source>
</evidence>
<evidence type="ECO:0000313" key="6">
    <source>
        <dbReference type="Proteomes" id="UP000593735"/>
    </source>
</evidence>
<dbReference type="RefSeq" id="WP_194371218.1">
    <property type="nucleotide sequence ID" value="NZ_CP063767.1"/>
</dbReference>
<gene>
    <name evidence="5" type="ORF">INP52_09485</name>
</gene>
<dbReference type="AlphaFoldDB" id="A0A7S7RUM6"/>
<name>A0A7S7RUM6_9ACTN</name>
<dbReference type="InterPro" id="IPR013378">
    <property type="entry name" value="InlB-like_B-rpt"/>
</dbReference>
<dbReference type="InterPro" id="IPR006626">
    <property type="entry name" value="PbH1"/>
</dbReference>
<dbReference type="KEGG" id="tio:INP52_09485"/>
<evidence type="ECO:0000313" key="5">
    <source>
        <dbReference type="EMBL" id="QOY60602.1"/>
    </source>
</evidence>
<keyword evidence="2" id="KW-1133">Transmembrane helix</keyword>
<dbReference type="SUPFAM" id="SSF51126">
    <property type="entry name" value="Pectin lyase-like"/>
    <property type="match status" value="3"/>
</dbReference>
<dbReference type="Pfam" id="PF09479">
    <property type="entry name" value="Flg_new"/>
    <property type="match status" value="1"/>
</dbReference>
<feature type="signal peptide" evidence="3">
    <location>
        <begin position="1"/>
        <end position="31"/>
    </location>
</feature>
<organism evidence="5 6">
    <name type="scientific">Thermophilibacter immobilis</name>
    <dbReference type="NCBI Taxonomy" id="2779519"/>
    <lineage>
        <taxon>Bacteria</taxon>
        <taxon>Bacillati</taxon>
        <taxon>Actinomycetota</taxon>
        <taxon>Coriobacteriia</taxon>
        <taxon>Coriobacteriales</taxon>
        <taxon>Atopobiaceae</taxon>
        <taxon>Thermophilibacter</taxon>
    </lineage>
</organism>
<sequence length="905" mass="92782">MNIRARMRVVILLALAAVMGMAPALSTTALADPTTQGEDGGDQGLVVSIASADDLARAIKNQADGQTWNLASGTYDLGEDQLAQYEDVQASGRVGWYLPLAANNITINGNGATLTSSVVRSDGAWPTQNFITVSGSDVTINDVNIICKREVNKAIEILGKNFSMSDSGVLPVDGGNSGSIYFNNAGTPGNIGDARLTNVTVSSWIANANLGEGDTLTLDGVTVDFSGNEYASDPIYAPIRNNRVTLTGAGLTVKADDAVADFEDQVIEQSPTGAVLSLQSDLELGSTLNIMDKNDLTIEGNGHTITAAGDFTADEFGQLNLVKPQSCTNLTLRDVRLVATSANRHALDVYGCAGVSLQNVTLDHSASTVGAPLVSNGSTITVDGPLTLVTGEGSWYAANVDRGGALVVNEKNGGSVSFSGDASKAAVFTEDPDNVAIDLGSSGEDLGGGWYGKAAARIGAQGYLTLADAVEAAQTGDTVVPSAGEHVGCLDLTDKSLTIEGPSEGEAVIAFDPQTCSPRTYLDDLTAWPTVYSNTDLALRNVTLSGPSAPGSSIDGVYVAGGDLTLDGVTIKDMSPVPAASPARTGETPSGRGVVFGGSGDLSITGGTITGFQNDGIDTSTTGSVTINGTTITGFGGQSAAPQRGIVLRSGTARIINATISGMAGSALARQASGSVAIDVFDGATAHLAGNVLSADNDAALYLEDGAHVVAAGNQILAPVYNFGTDEVDLSGNYWGEDPDFGVLAPPTGTLKVFPRYAEASMGTLVDENGDPVEDPEPEPTTHQVTFVFGVSGVDDVVVEVEDGATVSAPSSLPTAVGYTFAHWYADKGLTREFDFSVPITEDTTVYAGWYKLGSSNNEVVGAVSSDDVLVPRTGDATSWASFATAAVLGVVALGAGAVVARRHR</sequence>
<reference evidence="5 6" key="1">
    <citation type="submission" date="2020-10" db="EMBL/GenBank/DDBJ databases">
        <title>Olsenella immobilis sp.nov., isolated from the mud in a fermentation cellar used for the production of Chinese strong-flavoured liquor.</title>
        <authorList>
            <person name="Lu L."/>
        </authorList>
    </citation>
    <scope>NUCLEOTIDE SEQUENCE [LARGE SCALE GENOMIC DNA]</scope>
    <source>
        <strain evidence="5 6">LZLJ-2</strain>
    </source>
</reference>
<dbReference type="Gene3D" id="2.160.20.10">
    <property type="entry name" value="Single-stranded right-handed beta-helix, Pectin lyase-like"/>
    <property type="match status" value="2"/>
</dbReference>
<feature type="domain" description="Right handed beta helix" evidence="4">
    <location>
        <begin position="556"/>
        <end position="717"/>
    </location>
</feature>
<accession>A0A7S7RUM6</accession>
<proteinExistence type="predicted"/>
<dbReference type="InterPro" id="IPR011050">
    <property type="entry name" value="Pectin_lyase_fold/virulence"/>
</dbReference>
<keyword evidence="3" id="KW-0732">Signal</keyword>
<keyword evidence="2" id="KW-0472">Membrane</keyword>
<comment type="subcellular location">
    <subcellularLocation>
        <location evidence="1">Cell envelope</location>
    </subcellularLocation>
</comment>
<dbReference type="InterPro" id="IPR012334">
    <property type="entry name" value="Pectin_lyas_fold"/>
</dbReference>
<dbReference type="EMBL" id="CP063767">
    <property type="protein sequence ID" value="QOY60602.1"/>
    <property type="molecule type" value="Genomic_DNA"/>
</dbReference>
<dbReference type="InterPro" id="IPR042229">
    <property type="entry name" value="Listeria/Bacterioides_rpt_sf"/>
</dbReference>
<evidence type="ECO:0000256" key="3">
    <source>
        <dbReference type="SAM" id="SignalP"/>
    </source>
</evidence>
<feature type="transmembrane region" description="Helical" evidence="2">
    <location>
        <begin position="880"/>
        <end position="901"/>
    </location>
</feature>
<keyword evidence="2" id="KW-0812">Transmembrane</keyword>
<protein>
    <submittedName>
        <fullName evidence="5">InlB B-repeat-containing protein</fullName>
    </submittedName>
</protein>
<evidence type="ECO:0000256" key="2">
    <source>
        <dbReference type="SAM" id="Phobius"/>
    </source>
</evidence>
<dbReference type="SMART" id="SM00710">
    <property type="entry name" value="PbH1"/>
    <property type="match status" value="8"/>
</dbReference>
<dbReference type="GO" id="GO:0030313">
    <property type="term" value="C:cell envelope"/>
    <property type="evidence" value="ECO:0007669"/>
    <property type="project" value="UniProtKB-SubCell"/>
</dbReference>
<dbReference type="InterPro" id="IPR039448">
    <property type="entry name" value="Beta_helix"/>
</dbReference>
<evidence type="ECO:0000256" key="1">
    <source>
        <dbReference type="ARBA" id="ARBA00004196"/>
    </source>
</evidence>
<keyword evidence="6" id="KW-1185">Reference proteome</keyword>
<dbReference type="NCBIfam" id="TIGR02543">
    <property type="entry name" value="List_Bact_rpt"/>
    <property type="match status" value="1"/>
</dbReference>
<dbReference type="Proteomes" id="UP000593735">
    <property type="component" value="Chromosome"/>
</dbReference>
<feature type="chain" id="PRO_5030885836" evidence="3">
    <location>
        <begin position="32"/>
        <end position="905"/>
    </location>
</feature>
<dbReference type="Gene3D" id="2.60.40.4270">
    <property type="entry name" value="Listeria-Bacteroides repeat domain"/>
    <property type="match status" value="1"/>
</dbReference>
<dbReference type="Pfam" id="PF13229">
    <property type="entry name" value="Beta_helix"/>
    <property type="match status" value="1"/>
</dbReference>